<dbReference type="EMBL" id="QXFV01000080">
    <property type="protein sequence ID" value="KAE9050463.1"/>
    <property type="molecule type" value="Genomic_DNA"/>
</dbReference>
<name>A0A6A3P4N2_9STRA</name>
<gene>
    <name evidence="2" type="ORF">PR001_g2363</name>
</gene>
<protein>
    <submittedName>
        <fullName evidence="2">Uncharacterized protein</fullName>
    </submittedName>
</protein>
<organism evidence="2 3">
    <name type="scientific">Phytophthora rubi</name>
    <dbReference type="NCBI Taxonomy" id="129364"/>
    <lineage>
        <taxon>Eukaryota</taxon>
        <taxon>Sar</taxon>
        <taxon>Stramenopiles</taxon>
        <taxon>Oomycota</taxon>
        <taxon>Peronosporomycetes</taxon>
        <taxon>Peronosporales</taxon>
        <taxon>Peronosporaceae</taxon>
        <taxon>Phytophthora</taxon>
    </lineage>
</organism>
<evidence type="ECO:0000313" key="3">
    <source>
        <dbReference type="Proteomes" id="UP000429607"/>
    </source>
</evidence>
<comment type="caution">
    <text evidence="2">The sequence shown here is derived from an EMBL/GenBank/DDBJ whole genome shotgun (WGS) entry which is preliminary data.</text>
</comment>
<proteinExistence type="predicted"/>
<sequence length="176" mass="19385">MSRWEWEAKVPAKWTALKAPDLEDEPKERQVPEGSRQRRRPRRGTKQIWRSGSVAGAFNAEDLFRPDLRIFQLSTKELFDKLKVIVGEKVTDPSTMAVPVGPNDIRRGSDDASESASAADTKGEEARSPVEPICVGESGLEELQARSKVSRQKSTRAKAKKTSGAVSKPTTSPPIS</sequence>
<dbReference type="Proteomes" id="UP000429607">
    <property type="component" value="Unassembled WGS sequence"/>
</dbReference>
<evidence type="ECO:0000313" key="2">
    <source>
        <dbReference type="EMBL" id="KAE9050463.1"/>
    </source>
</evidence>
<evidence type="ECO:0000256" key="1">
    <source>
        <dbReference type="SAM" id="MobiDB-lite"/>
    </source>
</evidence>
<dbReference type="AlphaFoldDB" id="A0A6A3P4N2"/>
<accession>A0A6A3P4N2</accession>
<feature type="compositionally biased region" description="Basic residues" evidence="1">
    <location>
        <begin position="148"/>
        <end position="161"/>
    </location>
</feature>
<reference evidence="2 3" key="1">
    <citation type="submission" date="2018-09" db="EMBL/GenBank/DDBJ databases">
        <title>Genomic investigation of the strawberry pathogen Phytophthora fragariae indicates pathogenicity is determined by transcriptional variation in three key races.</title>
        <authorList>
            <person name="Adams T.M."/>
            <person name="Armitage A.D."/>
            <person name="Sobczyk M.K."/>
            <person name="Bates H.J."/>
            <person name="Dunwell J.M."/>
            <person name="Nellist C.F."/>
            <person name="Harrison R.J."/>
        </authorList>
    </citation>
    <scope>NUCLEOTIDE SEQUENCE [LARGE SCALE GENOMIC DNA]</scope>
    <source>
        <strain evidence="2 3">SCRP249</strain>
    </source>
</reference>
<feature type="region of interest" description="Disordered" evidence="1">
    <location>
        <begin position="93"/>
        <end position="176"/>
    </location>
</feature>
<feature type="region of interest" description="Disordered" evidence="1">
    <location>
        <begin position="16"/>
        <end position="48"/>
    </location>
</feature>